<evidence type="ECO:0000256" key="1">
    <source>
        <dbReference type="ARBA" id="ARBA00004123"/>
    </source>
</evidence>
<dbReference type="WormBase" id="SRAE_2000486200">
    <property type="protein sequence ID" value="SRP08750"/>
    <property type="gene ID" value="WBGene00265108"/>
</dbReference>
<dbReference type="GeneID" id="36382601"/>
<dbReference type="CTD" id="36382601"/>
<dbReference type="OrthoDB" id="10064298at2759"/>
<name>A0A090LKL3_STRRB</name>
<feature type="domain" description="ECSIT N-terminal" evidence="12">
    <location>
        <begin position="8"/>
        <end position="82"/>
    </location>
</feature>
<evidence type="ECO:0000259" key="12">
    <source>
        <dbReference type="Pfam" id="PF06239"/>
    </source>
</evidence>
<feature type="domain" description="ECSIT C-terminal" evidence="13">
    <location>
        <begin position="111"/>
        <end position="184"/>
    </location>
</feature>
<comment type="subcellular location">
    <subcellularLocation>
        <location evidence="3">Cytoplasm</location>
    </subcellularLocation>
    <subcellularLocation>
        <location evidence="2">Mitochondrion</location>
    </subcellularLocation>
    <subcellularLocation>
        <location evidence="1">Nucleus</location>
    </subcellularLocation>
</comment>
<evidence type="ECO:0000256" key="5">
    <source>
        <dbReference type="ARBA" id="ARBA00019998"/>
    </source>
</evidence>
<proteinExistence type="inferred from homology"/>
<protein>
    <recommendedName>
        <fullName evidence="5">Evolutionarily conserved signaling intermediate in Toll pathway, mitochondrial</fullName>
    </recommendedName>
</protein>
<reference evidence="16" key="2">
    <citation type="submission" date="2020-12" db="UniProtKB">
        <authorList>
            <consortium name="WormBaseParasite"/>
        </authorList>
    </citation>
    <scope>IDENTIFICATION</scope>
</reference>
<evidence type="ECO:0000313" key="16">
    <source>
        <dbReference type="WBParaSite" id="SRAE_2000486200.1"/>
    </source>
</evidence>
<accession>A0A090LKL3</accession>
<evidence type="ECO:0000259" key="13">
    <source>
        <dbReference type="Pfam" id="PF14784"/>
    </source>
</evidence>
<dbReference type="InterPro" id="IPR046448">
    <property type="entry name" value="ECSIT_N"/>
</dbReference>
<dbReference type="WBParaSite" id="SRAE_2000486200.1">
    <property type="protein sequence ID" value="SRAE_2000486200.1"/>
    <property type="gene ID" value="WBGene00265108"/>
</dbReference>
<evidence type="ECO:0000256" key="7">
    <source>
        <dbReference type="ARBA" id="ARBA00022588"/>
    </source>
</evidence>
<dbReference type="GO" id="GO:0007178">
    <property type="term" value="P:cell surface receptor protein serine/threonine kinase signaling pathway"/>
    <property type="evidence" value="ECO:0007669"/>
    <property type="project" value="TreeGrafter"/>
</dbReference>
<evidence type="ECO:0000256" key="8">
    <source>
        <dbReference type="ARBA" id="ARBA00022859"/>
    </source>
</evidence>
<evidence type="ECO:0000313" key="17">
    <source>
        <dbReference type="WormBase" id="SRAE_2000486200"/>
    </source>
</evidence>
<dbReference type="Pfam" id="PF14784">
    <property type="entry name" value="ECSIT_C"/>
    <property type="match status" value="1"/>
</dbReference>
<keyword evidence="9" id="KW-0809">Transit peptide</keyword>
<organism evidence="14">
    <name type="scientific">Strongyloides ratti</name>
    <name type="common">Parasitic roundworm</name>
    <dbReference type="NCBI Taxonomy" id="34506"/>
    <lineage>
        <taxon>Eukaryota</taxon>
        <taxon>Metazoa</taxon>
        <taxon>Ecdysozoa</taxon>
        <taxon>Nematoda</taxon>
        <taxon>Chromadorea</taxon>
        <taxon>Rhabditida</taxon>
        <taxon>Tylenchina</taxon>
        <taxon>Panagrolaimomorpha</taxon>
        <taxon>Strongyloidoidea</taxon>
        <taxon>Strongyloididae</taxon>
        <taxon>Strongyloides</taxon>
    </lineage>
</organism>
<evidence type="ECO:0000256" key="3">
    <source>
        <dbReference type="ARBA" id="ARBA00004496"/>
    </source>
</evidence>
<evidence type="ECO:0000313" key="14">
    <source>
        <dbReference type="EMBL" id="CEF70228.1"/>
    </source>
</evidence>
<dbReference type="AlphaFoldDB" id="A0A090LKL3"/>
<evidence type="ECO:0000256" key="2">
    <source>
        <dbReference type="ARBA" id="ARBA00004173"/>
    </source>
</evidence>
<dbReference type="Pfam" id="PF06239">
    <property type="entry name" value="ECSIT_N"/>
    <property type="match status" value="1"/>
</dbReference>
<evidence type="ECO:0000256" key="9">
    <source>
        <dbReference type="ARBA" id="ARBA00022946"/>
    </source>
</evidence>
<keyword evidence="6" id="KW-0963">Cytoplasm</keyword>
<keyword evidence="10" id="KW-0496">Mitochondrion</keyword>
<dbReference type="PANTHER" id="PTHR13113:SF1">
    <property type="entry name" value="EVOLUTIONARILY CONSERVED SIGNALING INTERMEDIATE IN TOLL PATHWAY, MITOCHONDRIAL"/>
    <property type="match status" value="1"/>
</dbReference>
<sequence length="193" mass="22099">MHLEKVSSVQPGKDVHEIVALTFGQWNFATKKIKRMLYWMPKIRHTNKYLDKREIDNKKLNAMELAELALKMMSRDAGTKISDAQSVDKNGKVSFIVIVLSCVDPEYRENESTLLDNDSYYNLDDIVYGIEKEFKKTKNIHQQGGKVILALAVLEDNSRESAMAWMKHLQDDNSNLEKATILFSSKTSDVDVI</sequence>
<keyword evidence="7" id="KW-0399">Innate immunity</keyword>
<dbReference type="EMBL" id="LN609529">
    <property type="protein sequence ID" value="CEF70228.1"/>
    <property type="molecule type" value="Genomic_DNA"/>
</dbReference>
<dbReference type="GO" id="GO:0005634">
    <property type="term" value="C:nucleus"/>
    <property type="evidence" value="ECO:0007669"/>
    <property type="project" value="UniProtKB-SubCell"/>
</dbReference>
<evidence type="ECO:0000256" key="4">
    <source>
        <dbReference type="ARBA" id="ARBA00007674"/>
    </source>
</evidence>
<dbReference type="GO" id="GO:0045087">
    <property type="term" value="P:innate immune response"/>
    <property type="evidence" value="ECO:0007669"/>
    <property type="project" value="UniProtKB-KW"/>
</dbReference>
<dbReference type="InterPro" id="IPR010418">
    <property type="entry name" value="ECSIT"/>
</dbReference>
<evidence type="ECO:0000256" key="6">
    <source>
        <dbReference type="ARBA" id="ARBA00022490"/>
    </source>
</evidence>
<gene>
    <name evidence="14 16 17" type="ORF">SRAE_2000486200</name>
</gene>
<dbReference type="Proteomes" id="UP000035682">
    <property type="component" value="Unplaced"/>
</dbReference>
<evidence type="ECO:0000313" key="15">
    <source>
        <dbReference type="Proteomes" id="UP000035682"/>
    </source>
</evidence>
<comment type="similarity">
    <text evidence="4">Belongs to the ECSIT family.</text>
</comment>
<dbReference type="STRING" id="34506.A0A090LKL3"/>
<dbReference type="InterPro" id="IPR029342">
    <property type="entry name" value="ECIST_C"/>
</dbReference>
<evidence type="ECO:0000256" key="10">
    <source>
        <dbReference type="ARBA" id="ARBA00023128"/>
    </source>
</evidence>
<evidence type="ECO:0000256" key="11">
    <source>
        <dbReference type="ARBA" id="ARBA00023242"/>
    </source>
</evidence>
<keyword evidence="11" id="KW-0539">Nucleus</keyword>
<reference evidence="14 15" key="1">
    <citation type="submission" date="2014-09" db="EMBL/GenBank/DDBJ databases">
        <authorList>
            <person name="Martin A.A."/>
        </authorList>
    </citation>
    <scope>NUCLEOTIDE SEQUENCE</scope>
    <source>
        <strain evidence="15">ED321</strain>
        <strain evidence="14">ED321 Heterogonic</strain>
    </source>
</reference>
<dbReference type="RefSeq" id="XP_024509427.1">
    <property type="nucleotide sequence ID" value="XM_024643794.1"/>
</dbReference>
<keyword evidence="15" id="KW-1185">Reference proteome</keyword>
<keyword evidence="8" id="KW-0391">Immunity</keyword>
<dbReference type="PANTHER" id="PTHR13113">
    <property type="entry name" value="ECSIT EVOLUTIONARILY CONSERVED SIGNALING INTERMEDIATE IN TOLL PATHWAYS"/>
    <property type="match status" value="1"/>
</dbReference>
<dbReference type="GO" id="GO:0005739">
    <property type="term" value="C:mitochondrion"/>
    <property type="evidence" value="ECO:0007669"/>
    <property type="project" value="UniProtKB-SubCell"/>
</dbReference>